<dbReference type="InterPro" id="IPR036291">
    <property type="entry name" value="NAD(P)-bd_dom_sf"/>
</dbReference>
<keyword evidence="2" id="KW-0560">Oxidoreductase</keyword>
<proteinExistence type="inferred from homology"/>
<accession>A0A3M3R3P4</accession>
<evidence type="ECO:0000313" key="6">
    <source>
        <dbReference type="Proteomes" id="UP000269335"/>
    </source>
</evidence>
<reference evidence="6 7" key="1">
    <citation type="submission" date="2018-08" db="EMBL/GenBank/DDBJ databases">
        <title>Recombination of ecologically and evolutionarily significant loci maintains genetic cohesion in the Pseudomonas syringae species complex.</title>
        <authorList>
            <person name="Dillon M."/>
            <person name="Thakur S."/>
            <person name="Almeida R.N.D."/>
            <person name="Weir B.S."/>
            <person name="Guttman D.S."/>
        </authorList>
    </citation>
    <scope>NUCLEOTIDE SEQUENCE [LARGE SCALE GENOMIC DNA]</scope>
    <source>
        <strain evidence="4 6">ICMP 15201</strain>
        <strain evidence="5 7">ICMP 15203</strain>
    </source>
</reference>
<dbReference type="InterPro" id="IPR002347">
    <property type="entry name" value="SDR_fam"/>
</dbReference>
<evidence type="ECO:0000256" key="1">
    <source>
        <dbReference type="ARBA" id="ARBA00006484"/>
    </source>
</evidence>
<name>A0A3M3R3P4_PSECA</name>
<dbReference type="SMART" id="SM00822">
    <property type="entry name" value="PKS_KR"/>
    <property type="match status" value="1"/>
</dbReference>
<dbReference type="Proteomes" id="UP000269335">
    <property type="component" value="Unassembled WGS sequence"/>
</dbReference>
<organism evidence="5 7">
    <name type="scientific">Pseudomonas cannabina</name>
    <dbReference type="NCBI Taxonomy" id="86840"/>
    <lineage>
        <taxon>Bacteria</taxon>
        <taxon>Pseudomonadati</taxon>
        <taxon>Pseudomonadota</taxon>
        <taxon>Gammaproteobacteria</taxon>
        <taxon>Pseudomonadales</taxon>
        <taxon>Pseudomonadaceae</taxon>
        <taxon>Pseudomonas</taxon>
    </lineage>
</organism>
<dbReference type="PANTHER" id="PTHR43639">
    <property type="entry name" value="OXIDOREDUCTASE, SHORT-CHAIN DEHYDROGENASE/REDUCTASE FAMILY (AFU_ORTHOLOGUE AFUA_5G02870)"/>
    <property type="match status" value="1"/>
</dbReference>
<dbReference type="SUPFAM" id="SSF51735">
    <property type="entry name" value="NAD(P)-binding Rossmann-fold domains"/>
    <property type="match status" value="1"/>
</dbReference>
<dbReference type="AlphaFoldDB" id="A0A3M3R3P4"/>
<dbReference type="PRINTS" id="PR00080">
    <property type="entry name" value="SDRFAMILY"/>
</dbReference>
<comment type="similarity">
    <text evidence="1">Belongs to the short-chain dehydrogenases/reductases (SDR) family.</text>
</comment>
<dbReference type="InterPro" id="IPR057326">
    <property type="entry name" value="KR_dom"/>
</dbReference>
<dbReference type="Pfam" id="PF13561">
    <property type="entry name" value="adh_short_C2"/>
    <property type="match status" value="1"/>
</dbReference>
<dbReference type="PRINTS" id="PR00081">
    <property type="entry name" value="GDHRDH"/>
</dbReference>
<dbReference type="PANTHER" id="PTHR43639:SF1">
    <property type="entry name" value="SHORT-CHAIN DEHYDROGENASE_REDUCTASE FAMILY PROTEIN"/>
    <property type="match status" value="1"/>
</dbReference>
<sequence length="268" mass="28145">MRSVPGPSVRWALIRSTEEQYMSVIVITGGSRGIGASAAEHIAQRGMGVILTYNSHPDAAASVVERIEHAGGRAIALKLDVSDVASFSGFRQSVALALRETWDVTTLSGLVNNAGYGLFNPLASVSEAQFDGLFNVHLKGPFFLTQTLLPLLADGASIVNLTSATTRVATVGVAPYAAFKGGLEVLTRYMAKEFGERRIRANAVSPGAIRTELGGGLNDEFEALLAGQTALGRVGEPEDVARVIASLLSQDGGWINAQTIEVAGGYTI</sequence>
<comment type="caution">
    <text evidence="5">The sequence shown here is derived from an EMBL/GenBank/DDBJ whole genome shotgun (WGS) entry which is preliminary data.</text>
</comment>
<dbReference type="EMBL" id="RBPH01000044">
    <property type="protein sequence ID" value="RMN84445.1"/>
    <property type="molecule type" value="Genomic_DNA"/>
</dbReference>
<dbReference type="GO" id="GO:0016491">
    <property type="term" value="F:oxidoreductase activity"/>
    <property type="evidence" value="ECO:0007669"/>
    <property type="project" value="UniProtKB-KW"/>
</dbReference>
<dbReference type="Gene3D" id="3.40.50.720">
    <property type="entry name" value="NAD(P)-binding Rossmann-like Domain"/>
    <property type="match status" value="1"/>
</dbReference>
<evidence type="ECO:0000259" key="3">
    <source>
        <dbReference type="SMART" id="SM00822"/>
    </source>
</evidence>
<evidence type="ECO:0000256" key="2">
    <source>
        <dbReference type="ARBA" id="ARBA00023002"/>
    </source>
</evidence>
<evidence type="ECO:0000313" key="4">
    <source>
        <dbReference type="EMBL" id="RMN84445.1"/>
    </source>
</evidence>
<feature type="domain" description="Ketoreductase" evidence="3">
    <location>
        <begin position="23"/>
        <end position="220"/>
    </location>
</feature>
<gene>
    <name evidence="5" type="ORF">ALQ51_05127</name>
    <name evidence="4" type="ORF">ALQ53_04552</name>
</gene>
<dbReference type="Proteomes" id="UP000270524">
    <property type="component" value="Unassembled WGS sequence"/>
</dbReference>
<protein>
    <submittedName>
        <fullName evidence="4 5">Oxidoreductase</fullName>
    </submittedName>
</protein>
<dbReference type="EMBL" id="RBPJ01000234">
    <property type="protein sequence ID" value="RMN91152.1"/>
    <property type="molecule type" value="Genomic_DNA"/>
</dbReference>
<evidence type="ECO:0000313" key="7">
    <source>
        <dbReference type="Proteomes" id="UP000270524"/>
    </source>
</evidence>
<evidence type="ECO:0000313" key="5">
    <source>
        <dbReference type="EMBL" id="RMN91152.1"/>
    </source>
</evidence>